<dbReference type="Pfam" id="PF13635">
    <property type="entry name" value="DUF4143"/>
    <property type="match status" value="1"/>
</dbReference>
<dbReference type="InterPro" id="IPR041682">
    <property type="entry name" value="AAA_14"/>
</dbReference>
<gene>
    <name evidence="3" type="ORF">J4E96_16130</name>
</gene>
<feature type="domain" description="DUF4143" evidence="2">
    <location>
        <begin position="198"/>
        <end position="369"/>
    </location>
</feature>
<evidence type="ECO:0000259" key="2">
    <source>
        <dbReference type="Pfam" id="PF13635"/>
    </source>
</evidence>
<dbReference type="AlphaFoldDB" id="A0A8A4ZPM6"/>
<name>A0A8A4ZPM6_9MICO</name>
<feature type="domain" description="AAA" evidence="1">
    <location>
        <begin position="21"/>
        <end position="131"/>
    </location>
</feature>
<dbReference type="Proteomes" id="UP000663937">
    <property type="component" value="Chromosome"/>
</dbReference>
<dbReference type="InterPro" id="IPR025420">
    <property type="entry name" value="DUF4143"/>
</dbReference>
<dbReference type="KEGG" id="psic:J4E96_16130"/>
<keyword evidence="4" id="KW-1185">Reference proteome</keyword>
<accession>A0A8A4ZPM6</accession>
<evidence type="ECO:0000259" key="1">
    <source>
        <dbReference type="Pfam" id="PF13173"/>
    </source>
</evidence>
<dbReference type="PANTHER" id="PTHR43566:SF2">
    <property type="entry name" value="DUF4143 DOMAIN-CONTAINING PROTEIN"/>
    <property type="match status" value="1"/>
</dbReference>
<keyword evidence="3" id="KW-0067">ATP-binding</keyword>
<dbReference type="GO" id="GO:0005524">
    <property type="term" value="F:ATP binding"/>
    <property type="evidence" value="ECO:0007669"/>
    <property type="project" value="UniProtKB-KW"/>
</dbReference>
<dbReference type="EMBL" id="CP071868">
    <property type="protein sequence ID" value="QTE31578.1"/>
    <property type="molecule type" value="Genomic_DNA"/>
</dbReference>
<sequence>MEYVPRIADGQLLDRLAALGAVVIEGPKACGKTATARRRAASEVLLDVDVEAMRAVAVDPRLVLDGPSPRLIDEWQRGPRVWDAVRRAVDDRSVPGQFILTGSATPNDDAARHSGAGRISVMRMRPMTLFEQGYSTGQMSLAALMSGEAPDATRSELTLRAYTERIVVGGWPQLLGAEPKVAMQFIRDYLETIVEHDIDVVSGARRDPRLVRRFLHAYAQLTAHPARLSTIVARAHGGDFESADEDAGGLTRWSAEPYLRALRRMMIVDEIEAWSPSLRSRSRLISLPKRLLVDPSLAAGLMDCSPERLLGDLNTLGFLFESLAARDLRIYAEASGGRVFHYRESSGDLEVDLVVEQADGRWAGFEVKLGGDLVDEAAAALLHLADTRVSVAPSALVVITGTEYGYRRTDGVWVLPLGCLGP</sequence>
<dbReference type="Pfam" id="PF13173">
    <property type="entry name" value="AAA_14"/>
    <property type="match status" value="1"/>
</dbReference>
<evidence type="ECO:0000313" key="3">
    <source>
        <dbReference type="EMBL" id="QTE31578.1"/>
    </source>
</evidence>
<organism evidence="3 4">
    <name type="scientific">Pengzhenrongella sicca</name>
    <dbReference type="NCBI Taxonomy" id="2819238"/>
    <lineage>
        <taxon>Bacteria</taxon>
        <taxon>Bacillati</taxon>
        <taxon>Actinomycetota</taxon>
        <taxon>Actinomycetes</taxon>
        <taxon>Micrococcales</taxon>
        <taxon>Pengzhenrongella</taxon>
    </lineage>
</organism>
<evidence type="ECO:0000313" key="4">
    <source>
        <dbReference type="Proteomes" id="UP000663937"/>
    </source>
</evidence>
<dbReference type="PANTHER" id="PTHR43566">
    <property type="entry name" value="CONSERVED PROTEIN"/>
    <property type="match status" value="1"/>
</dbReference>
<protein>
    <submittedName>
        <fullName evidence="3">ATP-binding protein</fullName>
    </submittedName>
</protein>
<keyword evidence="3" id="KW-0547">Nucleotide-binding</keyword>
<proteinExistence type="predicted"/>
<reference evidence="3" key="1">
    <citation type="submission" date="2021-03" db="EMBL/GenBank/DDBJ databases">
        <title>Pengzhenrongella sicca gen. nov., sp. nov., a new member of suborder Micrococcineae isolated from High-Arctic tundra soil.</title>
        <authorList>
            <person name="Peng F."/>
        </authorList>
    </citation>
    <scope>NUCLEOTIDE SEQUENCE</scope>
    <source>
        <strain evidence="3">LRZ-2</strain>
    </source>
</reference>